<dbReference type="RefSeq" id="WP_157778745.1">
    <property type="nucleotide sequence ID" value="NZ_CP024608.1"/>
</dbReference>
<dbReference type="SUPFAM" id="SSF48452">
    <property type="entry name" value="TPR-like"/>
    <property type="match status" value="1"/>
</dbReference>
<accession>A0A2D2DRL9</accession>
<dbReference type="PROSITE" id="PS50005">
    <property type="entry name" value="TPR"/>
    <property type="match status" value="1"/>
</dbReference>
<protein>
    <submittedName>
        <fullName evidence="2">Uncharacterized protein</fullName>
    </submittedName>
</protein>
<evidence type="ECO:0000256" key="1">
    <source>
        <dbReference type="PROSITE-ProRule" id="PRU00339"/>
    </source>
</evidence>
<dbReference type="InterPro" id="IPR011990">
    <property type="entry name" value="TPR-like_helical_dom_sf"/>
</dbReference>
<dbReference type="OrthoDB" id="8777210at2"/>
<name>A0A2D2DRL9_9BURK</name>
<evidence type="ECO:0000313" key="2">
    <source>
        <dbReference type="EMBL" id="ATQ77617.1"/>
    </source>
</evidence>
<dbReference type="EMBL" id="CP024608">
    <property type="protein sequence ID" value="ATQ77617.1"/>
    <property type="molecule type" value="Genomic_DNA"/>
</dbReference>
<reference evidence="2" key="1">
    <citation type="submission" date="2017-10" db="EMBL/GenBank/DDBJ databases">
        <title>Massilia psychrophilum sp. nov., a novel purple-pigmented bacterium isolated from Tianshan glacier, Xinjiang Municipality, China.</title>
        <authorList>
            <person name="Wang H."/>
        </authorList>
    </citation>
    <scope>NUCLEOTIDE SEQUENCE [LARGE SCALE GENOMIC DNA]</scope>
    <source>
        <strain evidence="2">B2</strain>
    </source>
</reference>
<feature type="repeat" description="TPR" evidence="1">
    <location>
        <begin position="271"/>
        <end position="304"/>
    </location>
</feature>
<evidence type="ECO:0000313" key="3">
    <source>
        <dbReference type="Proteomes" id="UP000229897"/>
    </source>
</evidence>
<keyword evidence="3" id="KW-1185">Reference proteome</keyword>
<dbReference type="Proteomes" id="UP000229897">
    <property type="component" value="Chromosome"/>
</dbReference>
<dbReference type="Gene3D" id="1.25.40.10">
    <property type="entry name" value="Tetratricopeptide repeat domain"/>
    <property type="match status" value="2"/>
</dbReference>
<dbReference type="InterPro" id="IPR019734">
    <property type="entry name" value="TPR_rpt"/>
</dbReference>
<keyword evidence="1" id="KW-0802">TPR repeat</keyword>
<proteinExistence type="predicted"/>
<gene>
    <name evidence="2" type="ORF">CR152_26265</name>
</gene>
<dbReference type="AlphaFoldDB" id="A0A2D2DRL9"/>
<organism evidence="2 3">
    <name type="scientific">Massilia violaceinigra</name>
    <dbReference type="NCBI Taxonomy" id="2045208"/>
    <lineage>
        <taxon>Bacteria</taxon>
        <taxon>Pseudomonadati</taxon>
        <taxon>Pseudomonadota</taxon>
        <taxon>Betaproteobacteria</taxon>
        <taxon>Burkholderiales</taxon>
        <taxon>Oxalobacteraceae</taxon>
        <taxon>Telluria group</taxon>
        <taxon>Massilia</taxon>
    </lineage>
</organism>
<dbReference type="KEGG" id="mass:CR152_26265"/>
<dbReference type="SMART" id="SM00028">
    <property type="entry name" value="TPR"/>
    <property type="match status" value="4"/>
</dbReference>
<sequence>MTKNIIPLTTWDGYTLLSHAGFRERFPGASEDDEDDAPEDDSDLPWLLVTGNVSIGKQMLEAAGGQAWSRIVVDGDLHIDDGGGDLGWGDPLGQVGFVSGDVYMDAIRLDAMQSNAVGGRVVAKSAWLLAEDDCAMRRPPALRLDTQFLFAWFYRIDQLTLNPGAVIFILGDGDYCANLDLPNPVFSWHDAVHVLDERFVAYVVRDGSDDFSWHSPSIISALKRGRTIFKDGYDIACYPFHQAAQAAMAADDHRDAYLLHKKSAAIAPAYYEAWFGMAYALLREGAWEQALGVYRKAAALFPKEQTGMVNPALNHAALCAVHTRQLGLAIELASMSIEHNQESEYKESEAGQAYCYRAEAYLLSGQVGAAMADLERALELDRHLESARWLKGLAHFQRNELEQANADHAAACRYDKRYAVSYDTHGDTGFLYCADNRVDWDQIDAGAVGLPARDEAYWLNYMLHVESASLGRVPDEYRTDALCREVVRASGPDKLGYAKHLPDSAFTREIAETLIASSPGWLENIPPRFIDKALMLLARPGTHGFALAHVPGPIVDFDVCVRAVQCGESIASVPPQHVNKALCLACVTAHARRLEEVPPELIDDDLIAAAIAHGDDYGFDNCLPGMYKTRPLLELAIGQYKCALDAIPGYRVDAALFAYAEQRYGQDADWPAIVARHDRGAIERDPPAKCVTECWSVFWTEPFMLAQIAREDDYLAPYEIPDACFTQAVAEACFKRHPVYFYCIPKRFVTQAMSDTASQIDPDQIEHIPVAQRSKAICTRAIKDDAAKNLALVPLALRSVKVCVAALLDDGDQRLVPGAVYYEVFDTLIARHRKQFDLGWLYLNRAEGAMRATPRRIELAMEDCQFVLDAHANEEVDEDDLAHARHALALCHYLRGDMALAALWPQTPEQWANDEMQYFAEPLEPVDFDSHRFDGLMEDLDTLVQRRDYRSAMAQVDEAERMLAQAGCGDAVKWAHVLDKKRFVSLELGLLDVNEAACRAAIAHLERETLWCYLPEHDVIRHTLRSCYFRLGTMRERDGLPLAELEADLALIDKALALAGPAEDAGVLDPFREGHAALLGVLAAHEPSYKAAYRRAAALVV</sequence>